<accession>A0A1Z2KX62</accession>
<dbReference type="RefSeq" id="WP_087925211.1">
    <property type="nucleotide sequence ID" value="NZ_CP021744.1"/>
</dbReference>
<dbReference type="GO" id="GO:0051213">
    <property type="term" value="F:dioxygenase activity"/>
    <property type="evidence" value="ECO:0007669"/>
    <property type="project" value="InterPro"/>
</dbReference>
<dbReference type="AlphaFoldDB" id="A0A1Z2KX62"/>
<evidence type="ECO:0000313" key="2">
    <source>
        <dbReference type="EMBL" id="ARZ66619.1"/>
    </source>
</evidence>
<proteinExistence type="predicted"/>
<reference evidence="2 3" key="1">
    <citation type="submission" date="2017-06" db="EMBL/GenBank/DDBJ databases">
        <title>Streptomyces albireticuli Genome sequencing and assembly.</title>
        <authorList>
            <person name="Wang Y."/>
            <person name="Du B."/>
            <person name="Ding Y."/>
            <person name="Liu H."/>
            <person name="Hou Q."/>
            <person name="Liu K."/>
            <person name="Yao L."/>
            <person name="Wang C."/>
        </authorList>
    </citation>
    <scope>NUCLEOTIDE SEQUENCE [LARGE SCALE GENOMIC DNA]</scope>
    <source>
        <strain evidence="2 3">MDJK11</strain>
    </source>
</reference>
<dbReference type="InterPro" id="IPR018724">
    <property type="entry name" value="2OG-Fe_dioxygenase"/>
</dbReference>
<evidence type="ECO:0000256" key="1">
    <source>
        <dbReference type="SAM" id="MobiDB-lite"/>
    </source>
</evidence>
<name>A0A1Z2KX62_9ACTN</name>
<dbReference type="OrthoDB" id="6681382at2"/>
<dbReference type="EMBL" id="CP021744">
    <property type="protein sequence ID" value="ARZ66619.1"/>
    <property type="molecule type" value="Genomic_DNA"/>
</dbReference>
<dbReference type="KEGG" id="salj:SMD11_0953"/>
<evidence type="ECO:0000313" key="3">
    <source>
        <dbReference type="Proteomes" id="UP000195755"/>
    </source>
</evidence>
<gene>
    <name evidence="2" type="ORF">SMD11_0953</name>
</gene>
<sequence length="246" mass="26857">MTSSPLRARHLPDAPPAIRGATHRPPFVHFGPGPLTDALAPVPEGDVAGFLASWDDLPGDAHLGTDTPYRFRRYGKFRLRSRRLEQLPHAAFFQDASVNRVNGGVERLFAPLHPPVATGEPLRRIVLALRDRLPGPGKGIDTCGVHQIRVVATVNAEGHPAPEGVHRDGHCYVAQVLIRRQDVRGAESCLYDLERRPVHRAVLTAPLETIVLDDRRVLHGVSPVRPTAGAVTGLRDMLLVDFFGGP</sequence>
<dbReference type="Proteomes" id="UP000195755">
    <property type="component" value="Chromosome"/>
</dbReference>
<evidence type="ECO:0008006" key="4">
    <source>
        <dbReference type="Google" id="ProtNLM"/>
    </source>
</evidence>
<dbReference type="Gene3D" id="2.60.120.620">
    <property type="entry name" value="q2cbj1_9rhob like domain"/>
    <property type="match status" value="1"/>
</dbReference>
<feature type="region of interest" description="Disordered" evidence="1">
    <location>
        <begin position="1"/>
        <end position="22"/>
    </location>
</feature>
<dbReference type="Pfam" id="PF10014">
    <property type="entry name" value="2OG-Fe_Oxy_2"/>
    <property type="match status" value="1"/>
</dbReference>
<protein>
    <recommendedName>
        <fullName evidence="4">2OG-Fe dioxygenase family protein</fullName>
    </recommendedName>
</protein>
<organism evidence="2 3">
    <name type="scientific">Streptomyces albireticuli</name>
    <dbReference type="NCBI Taxonomy" id="1940"/>
    <lineage>
        <taxon>Bacteria</taxon>
        <taxon>Bacillati</taxon>
        <taxon>Actinomycetota</taxon>
        <taxon>Actinomycetes</taxon>
        <taxon>Kitasatosporales</taxon>
        <taxon>Streptomycetaceae</taxon>
        <taxon>Streptomyces</taxon>
    </lineage>
</organism>